<keyword evidence="6 9" id="KW-0235">DNA replication</keyword>
<keyword evidence="8" id="KW-0804">Transcription</keyword>
<gene>
    <name evidence="11" type="ORF">J5N97_026236</name>
</gene>
<dbReference type="PANTHER" id="PTHR10536">
    <property type="entry name" value="DNA PRIMASE SMALL SUBUNIT"/>
    <property type="match status" value="1"/>
</dbReference>
<feature type="compositionally biased region" description="Polar residues" evidence="10">
    <location>
        <begin position="371"/>
        <end position="386"/>
    </location>
</feature>
<dbReference type="GO" id="GO:0003899">
    <property type="term" value="F:DNA-directed RNA polymerase activity"/>
    <property type="evidence" value="ECO:0007669"/>
    <property type="project" value="InterPro"/>
</dbReference>
<dbReference type="GO" id="GO:0006269">
    <property type="term" value="P:DNA replication, synthesis of primer"/>
    <property type="evidence" value="ECO:0007669"/>
    <property type="project" value="UniProtKB-KW"/>
</dbReference>
<dbReference type="InterPro" id="IPR002755">
    <property type="entry name" value="DNA_primase_S"/>
</dbReference>
<keyword evidence="7" id="KW-0479">Metal-binding</keyword>
<protein>
    <recommendedName>
        <fullName evidence="9">DNA primase</fullName>
        <ecNumber evidence="9">2.7.7.-</ecNumber>
    </recommendedName>
</protein>
<dbReference type="InterPro" id="IPR014052">
    <property type="entry name" value="DNA_primase_ssu_euk/arc"/>
</dbReference>
<dbReference type="GO" id="GO:0005658">
    <property type="term" value="C:alpha DNA polymerase:primase complex"/>
    <property type="evidence" value="ECO:0007669"/>
    <property type="project" value="UniProtKB-ARBA"/>
</dbReference>
<feature type="region of interest" description="Disordered" evidence="10">
    <location>
        <begin position="371"/>
        <end position="390"/>
    </location>
</feature>
<keyword evidence="12" id="KW-1185">Reference proteome</keyword>
<proteinExistence type="inferred from homology"/>
<dbReference type="AlphaFoldDB" id="A0A9D5C2Y2"/>
<dbReference type="NCBIfam" id="TIGR00335">
    <property type="entry name" value="primase_sml"/>
    <property type="match status" value="1"/>
</dbReference>
<evidence type="ECO:0000256" key="6">
    <source>
        <dbReference type="ARBA" id="ARBA00022705"/>
    </source>
</evidence>
<evidence type="ECO:0000256" key="1">
    <source>
        <dbReference type="ARBA" id="ARBA00009762"/>
    </source>
</evidence>
<keyword evidence="4 9" id="KW-0808">Transferase</keyword>
<evidence type="ECO:0000256" key="5">
    <source>
        <dbReference type="ARBA" id="ARBA00022695"/>
    </source>
</evidence>
<dbReference type="OrthoDB" id="19606at2759"/>
<name>A0A9D5C2Y2_9LILI</name>
<comment type="similarity">
    <text evidence="1 9">Belongs to the eukaryotic-type primase small subunit family.</text>
</comment>
<reference evidence="11" key="2">
    <citation type="journal article" date="2022" name="Hortic Res">
        <title>The genome of Dioscorea zingiberensis sheds light on the biosynthesis, origin and evolution of the medicinally important diosgenin saponins.</title>
        <authorList>
            <person name="Li Y."/>
            <person name="Tan C."/>
            <person name="Li Z."/>
            <person name="Guo J."/>
            <person name="Li S."/>
            <person name="Chen X."/>
            <person name="Wang C."/>
            <person name="Dai X."/>
            <person name="Yang H."/>
            <person name="Song W."/>
            <person name="Hou L."/>
            <person name="Xu J."/>
            <person name="Tong Z."/>
            <person name="Xu A."/>
            <person name="Yuan X."/>
            <person name="Wang W."/>
            <person name="Yang Q."/>
            <person name="Chen L."/>
            <person name="Sun Z."/>
            <person name="Wang K."/>
            <person name="Pan B."/>
            <person name="Chen J."/>
            <person name="Bao Y."/>
            <person name="Liu F."/>
            <person name="Qi X."/>
            <person name="Gang D.R."/>
            <person name="Wen J."/>
            <person name="Li J."/>
        </authorList>
    </citation>
    <scope>NUCLEOTIDE SEQUENCE</scope>
    <source>
        <strain evidence="11">Dzin_1.0</strain>
    </source>
</reference>
<evidence type="ECO:0000256" key="4">
    <source>
        <dbReference type="ARBA" id="ARBA00022679"/>
    </source>
</evidence>
<dbReference type="Proteomes" id="UP001085076">
    <property type="component" value="Miscellaneous, Linkage group lg08"/>
</dbReference>
<dbReference type="GO" id="GO:0046872">
    <property type="term" value="F:metal ion binding"/>
    <property type="evidence" value="ECO:0007669"/>
    <property type="project" value="UniProtKB-KW"/>
</dbReference>
<evidence type="ECO:0000313" key="12">
    <source>
        <dbReference type="Proteomes" id="UP001085076"/>
    </source>
</evidence>
<organism evidence="11 12">
    <name type="scientific">Dioscorea zingiberensis</name>
    <dbReference type="NCBI Taxonomy" id="325984"/>
    <lineage>
        <taxon>Eukaryota</taxon>
        <taxon>Viridiplantae</taxon>
        <taxon>Streptophyta</taxon>
        <taxon>Embryophyta</taxon>
        <taxon>Tracheophyta</taxon>
        <taxon>Spermatophyta</taxon>
        <taxon>Magnoliopsida</taxon>
        <taxon>Liliopsida</taxon>
        <taxon>Dioscoreales</taxon>
        <taxon>Dioscoreaceae</taxon>
        <taxon>Dioscorea</taxon>
    </lineage>
</organism>
<evidence type="ECO:0000256" key="10">
    <source>
        <dbReference type="SAM" id="MobiDB-lite"/>
    </source>
</evidence>
<dbReference type="EMBL" id="JAGGNH010000008">
    <property type="protein sequence ID" value="KAJ0965098.1"/>
    <property type="molecule type" value="Genomic_DNA"/>
</dbReference>
<evidence type="ECO:0000313" key="11">
    <source>
        <dbReference type="EMBL" id="KAJ0965098.1"/>
    </source>
</evidence>
<dbReference type="Gene3D" id="3.90.920.10">
    <property type="entry name" value="DNA primase, PRIM domain"/>
    <property type="match status" value="1"/>
</dbReference>
<evidence type="ECO:0000256" key="3">
    <source>
        <dbReference type="ARBA" id="ARBA00022515"/>
    </source>
</evidence>
<evidence type="ECO:0000256" key="7">
    <source>
        <dbReference type="ARBA" id="ARBA00022723"/>
    </source>
</evidence>
<keyword evidence="3 9" id="KW-0639">Primosome</keyword>
<evidence type="ECO:0000256" key="2">
    <source>
        <dbReference type="ARBA" id="ARBA00022478"/>
    </source>
</evidence>
<sequence length="620" mass="70155">MEEKLDGGDDMQIDGCDSELQRTSKVPQGFNADYLKVYYGKLFPCADMLKWMSYGNACDPSFVGQREFSFTLENDIYLRYLSFNSVTEFENSIKKECPFKIDIGPVYSVDVRHAYAQGGGFTPVERELIFDIDMSDYDDVQYCCSGVDVCSACWPLMTIAIKVIDTTLRDDFGFNHILWVYSGRRGVHCWVINLQKYFHVYKGSENGLKNIYLVGPVLHPFLASYTDVLRVHFEEKLLCDQKLLASEDRYQKILELIPYKSIADELHGKWQGNRRSSNAKEDLNVIRWEQLKHALQRCVEEIVFLYTYPKLDIEVSKHMNHLLKAPFCVHPKTGRVCVPIDPTHCDEFDPSTVPTLSGLLEKLNMSGAKSESLNGHQVSSCSSANKKQAEAESSKMAEAITKHNELQSMQIDLDKQDETHVDNKAIEAKTLTPEENENQFDWVVAGLRRGRGRGRGPSNSFRNPEATPKLDTWQRDQPGRADVASPPGMRSVRGGRGGHLSQRSSLPRDKGTYDPIVALTEENFPPITNPSRDLVIHSPSLPNKQPILAVEERRFDKTPNLPLPPPEEVWEPDPMENSKVSMLAYLCLDSSPPKILSQDTRKLTIIPSLEEIAGQDLTIV</sequence>
<evidence type="ECO:0000256" key="8">
    <source>
        <dbReference type="ARBA" id="ARBA00023163"/>
    </source>
</evidence>
<dbReference type="EC" id="2.7.7.-" evidence="9"/>
<dbReference type="SUPFAM" id="SSF56747">
    <property type="entry name" value="Prim-pol domain"/>
    <property type="match status" value="1"/>
</dbReference>
<keyword evidence="2 9" id="KW-0240">DNA-directed RNA polymerase</keyword>
<feature type="region of interest" description="Disordered" evidence="10">
    <location>
        <begin position="449"/>
        <end position="511"/>
    </location>
</feature>
<reference evidence="11" key="1">
    <citation type="submission" date="2021-03" db="EMBL/GenBank/DDBJ databases">
        <authorList>
            <person name="Li Z."/>
            <person name="Yang C."/>
        </authorList>
    </citation>
    <scope>NUCLEOTIDE SEQUENCE</scope>
    <source>
        <strain evidence="11">Dzin_1.0</strain>
        <tissue evidence="11">Leaf</tissue>
    </source>
</reference>
<dbReference type="Pfam" id="PF01896">
    <property type="entry name" value="DNA_primase_S"/>
    <property type="match status" value="1"/>
</dbReference>
<comment type="caution">
    <text evidence="11">The sequence shown here is derived from an EMBL/GenBank/DDBJ whole genome shotgun (WGS) entry which is preliminary data.</text>
</comment>
<accession>A0A9D5C2Y2</accession>
<evidence type="ECO:0000256" key="9">
    <source>
        <dbReference type="RuleBase" id="RU003514"/>
    </source>
</evidence>
<dbReference type="CDD" id="cd04860">
    <property type="entry name" value="AE_Prim_S"/>
    <property type="match status" value="1"/>
</dbReference>
<keyword evidence="5" id="KW-0548">Nucleotidyltransferase</keyword>